<dbReference type="PANTHER" id="PTHR12151">
    <property type="entry name" value="ELECTRON TRANSPORT PROTIN SCO1/SENC FAMILY MEMBER"/>
    <property type="match status" value="1"/>
</dbReference>
<dbReference type="SUPFAM" id="SSF52833">
    <property type="entry name" value="Thioredoxin-like"/>
    <property type="match status" value="1"/>
</dbReference>
<feature type="binding site" evidence="3">
    <location>
        <position position="184"/>
    </location>
    <ligand>
        <name>Cu cation</name>
        <dbReference type="ChEBI" id="CHEBI:23378"/>
    </ligand>
</feature>
<dbReference type="Gene3D" id="3.40.30.10">
    <property type="entry name" value="Glutaredoxin"/>
    <property type="match status" value="1"/>
</dbReference>
<protein>
    <submittedName>
        <fullName evidence="7">SCO family protein</fullName>
    </submittedName>
</protein>
<proteinExistence type="inferred from homology"/>
<dbReference type="PROSITE" id="PS51352">
    <property type="entry name" value="THIOREDOXIN_2"/>
    <property type="match status" value="1"/>
</dbReference>
<dbReference type="CDD" id="cd02968">
    <property type="entry name" value="SCO"/>
    <property type="match status" value="1"/>
</dbReference>
<dbReference type="RefSeq" id="WP_261972251.1">
    <property type="nucleotide sequence ID" value="NZ_CP103460.1"/>
</dbReference>
<feature type="transmembrane region" description="Helical" evidence="5">
    <location>
        <begin position="12"/>
        <end position="31"/>
    </location>
</feature>
<keyword evidence="5" id="KW-0812">Transmembrane</keyword>
<feature type="disulfide bond" description="Redox-active" evidence="4">
    <location>
        <begin position="95"/>
        <end position="99"/>
    </location>
</feature>
<dbReference type="AlphaFoldDB" id="A0AAJ1VHJ0"/>
<reference evidence="7 8" key="1">
    <citation type="journal article" date="2014" name="Int. J. Syst. Evol. Microbiol.">
        <title>Complete genome sequence of Corynebacterium casei LMG S-19264T (=DSM 44701T), isolated from a smear-ripened cheese.</title>
        <authorList>
            <consortium name="US DOE Joint Genome Institute (JGI-PGF)"/>
            <person name="Walter F."/>
            <person name="Albersmeier A."/>
            <person name="Kalinowski J."/>
            <person name="Ruckert C."/>
        </authorList>
    </citation>
    <scope>NUCLEOTIDE SEQUENCE [LARGE SCALE GENOMIC DNA]</scope>
    <source>
        <strain evidence="7 8">CECT 8670</strain>
    </source>
</reference>
<evidence type="ECO:0000256" key="3">
    <source>
        <dbReference type="PIRSR" id="PIRSR603782-1"/>
    </source>
</evidence>
<gene>
    <name evidence="7" type="ORF">QWY81_15540</name>
</gene>
<evidence type="ECO:0000313" key="8">
    <source>
        <dbReference type="Proteomes" id="UP001228636"/>
    </source>
</evidence>
<keyword evidence="3" id="KW-0479">Metal-binding</keyword>
<dbReference type="InterPro" id="IPR036249">
    <property type="entry name" value="Thioredoxin-like_sf"/>
</dbReference>
<evidence type="ECO:0000259" key="6">
    <source>
        <dbReference type="PROSITE" id="PS51352"/>
    </source>
</evidence>
<dbReference type="EMBL" id="JAUFQH010000016">
    <property type="protein sequence ID" value="MDN3620878.1"/>
    <property type="molecule type" value="Genomic_DNA"/>
</dbReference>
<feature type="binding site" evidence="3">
    <location>
        <position position="99"/>
    </location>
    <ligand>
        <name>Cu cation</name>
        <dbReference type="ChEBI" id="CHEBI:23378"/>
    </ligand>
</feature>
<sequence>MEFKIFKKSIPLLIFFAVFSAISLTVYYHLLKVDTRLKIFNPIDVNPRLVDDSMVHIQNNHTIADFKLTNQNGETITNNDYKDKIYIADFFFTRCQTICIAMAYNMGELQEFYKNDDDIMFLSHSVTPVMDSVSVLKEYADRKGVIDGKWNVTTGSKKHIYELARKSYFAVLDEGNGDESDFIHTEQFVLVDKDRRIRGYYDGTEKEDMEKLKNDIVLLKEEYASE</sequence>
<keyword evidence="5" id="KW-0472">Membrane</keyword>
<evidence type="ECO:0000256" key="4">
    <source>
        <dbReference type="PIRSR" id="PIRSR603782-2"/>
    </source>
</evidence>
<dbReference type="GO" id="GO:0046872">
    <property type="term" value="F:metal ion binding"/>
    <property type="evidence" value="ECO:0007669"/>
    <property type="project" value="UniProtKB-KW"/>
</dbReference>
<dbReference type="PANTHER" id="PTHR12151:SF25">
    <property type="entry name" value="LINALOOL DEHYDRATASE_ISOMERASE DOMAIN-CONTAINING PROTEIN"/>
    <property type="match status" value="1"/>
</dbReference>
<accession>A0AAJ1VHJ0</accession>
<keyword evidence="5" id="KW-1133">Transmembrane helix</keyword>
<comment type="similarity">
    <text evidence="1">Belongs to the SCO1/2 family.</text>
</comment>
<keyword evidence="4" id="KW-1015">Disulfide bond</keyword>
<dbReference type="InterPro" id="IPR013766">
    <property type="entry name" value="Thioredoxin_domain"/>
</dbReference>
<dbReference type="InterPro" id="IPR003782">
    <property type="entry name" value="SCO1/SenC"/>
</dbReference>
<feature type="binding site" evidence="3">
    <location>
        <position position="95"/>
    </location>
    <ligand>
        <name>Cu cation</name>
        <dbReference type="ChEBI" id="CHEBI:23378"/>
    </ligand>
</feature>
<dbReference type="Proteomes" id="UP001228636">
    <property type="component" value="Unassembled WGS sequence"/>
</dbReference>
<comment type="caution">
    <text evidence="7">The sequence shown here is derived from an EMBL/GenBank/DDBJ whole genome shotgun (WGS) entry which is preliminary data.</text>
</comment>
<name>A0AAJ1VHJ0_9FLAO</name>
<organism evidence="7 8">
    <name type="scientific">Polaribacter sejongensis</name>
    <dbReference type="NCBI Taxonomy" id="985043"/>
    <lineage>
        <taxon>Bacteria</taxon>
        <taxon>Pseudomonadati</taxon>
        <taxon>Bacteroidota</taxon>
        <taxon>Flavobacteriia</taxon>
        <taxon>Flavobacteriales</taxon>
        <taxon>Flavobacteriaceae</taxon>
    </lineage>
</organism>
<dbReference type="Pfam" id="PF02630">
    <property type="entry name" value="SCO1-SenC"/>
    <property type="match status" value="1"/>
</dbReference>
<evidence type="ECO:0000256" key="2">
    <source>
        <dbReference type="ARBA" id="ARBA00023008"/>
    </source>
</evidence>
<keyword evidence="2 3" id="KW-0186">Copper</keyword>
<evidence type="ECO:0000256" key="5">
    <source>
        <dbReference type="SAM" id="Phobius"/>
    </source>
</evidence>
<feature type="domain" description="Thioredoxin" evidence="6">
    <location>
        <begin position="57"/>
        <end position="221"/>
    </location>
</feature>
<evidence type="ECO:0000313" key="7">
    <source>
        <dbReference type="EMBL" id="MDN3620878.1"/>
    </source>
</evidence>
<evidence type="ECO:0000256" key="1">
    <source>
        <dbReference type="ARBA" id="ARBA00010996"/>
    </source>
</evidence>